<organism evidence="11">
    <name type="scientific">OCS116 cluster bacterium</name>
    <dbReference type="NCBI Taxonomy" id="2030921"/>
    <lineage>
        <taxon>Bacteria</taxon>
        <taxon>Pseudomonadati</taxon>
        <taxon>Pseudomonadota</taxon>
        <taxon>Alphaproteobacteria</taxon>
        <taxon>OCS116 cluster</taxon>
    </lineage>
</organism>
<dbReference type="GO" id="GO:0005737">
    <property type="term" value="C:cytoplasm"/>
    <property type="evidence" value="ECO:0007669"/>
    <property type="project" value="UniProtKB-SubCell"/>
</dbReference>
<dbReference type="Pfam" id="PF02367">
    <property type="entry name" value="TsaE"/>
    <property type="match status" value="1"/>
</dbReference>
<evidence type="ECO:0000256" key="10">
    <source>
        <dbReference type="ARBA" id="ARBA00032441"/>
    </source>
</evidence>
<reference key="1">
    <citation type="submission" date="2017-08" db="EMBL/GenBank/DDBJ databases">
        <title>A dynamic microbial community with high functional redundancy inhabits the cold, oxic subseafloor aquifer.</title>
        <authorList>
            <person name="Tully B.J."/>
            <person name="Wheat C.G."/>
            <person name="Glazer B.T."/>
            <person name="Huber J.A."/>
        </authorList>
    </citation>
    <scope>NUCLEOTIDE SEQUENCE [LARGE SCALE GENOMIC DNA]</scope>
</reference>
<dbReference type="EMBL" id="NVUS01000019">
    <property type="protein sequence ID" value="PCI98793.1"/>
    <property type="molecule type" value="Genomic_DNA"/>
</dbReference>
<evidence type="ECO:0000256" key="9">
    <source>
        <dbReference type="ARBA" id="ARBA00022842"/>
    </source>
</evidence>
<comment type="similarity">
    <text evidence="2">Belongs to the TsaE family.</text>
</comment>
<dbReference type="GO" id="GO:0005524">
    <property type="term" value="F:ATP binding"/>
    <property type="evidence" value="ECO:0007669"/>
    <property type="project" value="UniProtKB-KW"/>
</dbReference>
<evidence type="ECO:0000256" key="7">
    <source>
        <dbReference type="ARBA" id="ARBA00022741"/>
    </source>
</evidence>
<dbReference type="GO" id="GO:0016740">
    <property type="term" value="F:transferase activity"/>
    <property type="evidence" value="ECO:0007669"/>
    <property type="project" value="UniProtKB-KW"/>
</dbReference>
<comment type="subcellular location">
    <subcellularLocation>
        <location evidence="1">Cytoplasm</location>
    </subcellularLocation>
</comment>
<dbReference type="AlphaFoldDB" id="A0A2A4YVB0"/>
<dbReference type="InterPro" id="IPR003442">
    <property type="entry name" value="T6A_TsaE"/>
</dbReference>
<keyword evidence="4" id="KW-0963">Cytoplasm</keyword>
<dbReference type="GO" id="GO:0002949">
    <property type="term" value="P:tRNA threonylcarbamoyladenosine modification"/>
    <property type="evidence" value="ECO:0007669"/>
    <property type="project" value="InterPro"/>
</dbReference>
<dbReference type="NCBIfam" id="TIGR00150">
    <property type="entry name" value="T6A_YjeE"/>
    <property type="match status" value="1"/>
</dbReference>
<keyword evidence="8" id="KW-0067">ATP-binding</keyword>
<keyword evidence="7" id="KW-0547">Nucleotide-binding</keyword>
<dbReference type="PANTHER" id="PTHR33540:SF2">
    <property type="entry name" value="TRNA THREONYLCARBAMOYLADENOSINE BIOSYNTHESIS PROTEIN TSAE"/>
    <property type="match status" value="1"/>
</dbReference>
<keyword evidence="6" id="KW-0479">Metal-binding</keyword>
<evidence type="ECO:0000313" key="11">
    <source>
        <dbReference type="EMBL" id="PCI98793.1"/>
    </source>
</evidence>
<dbReference type="InterPro" id="IPR027417">
    <property type="entry name" value="P-loop_NTPase"/>
</dbReference>
<gene>
    <name evidence="11" type="ORF">COB13_13070</name>
</gene>
<name>A0A2A4YVB0_9PROT</name>
<dbReference type="GO" id="GO:0046872">
    <property type="term" value="F:metal ion binding"/>
    <property type="evidence" value="ECO:0007669"/>
    <property type="project" value="UniProtKB-KW"/>
</dbReference>
<evidence type="ECO:0000256" key="3">
    <source>
        <dbReference type="ARBA" id="ARBA00019010"/>
    </source>
</evidence>
<dbReference type="PANTHER" id="PTHR33540">
    <property type="entry name" value="TRNA THREONYLCARBAMOYLADENOSINE BIOSYNTHESIS PROTEIN TSAE"/>
    <property type="match status" value="1"/>
</dbReference>
<evidence type="ECO:0000256" key="2">
    <source>
        <dbReference type="ARBA" id="ARBA00007599"/>
    </source>
</evidence>
<evidence type="ECO:0000256" key="1">
    <source>
        <dbReference type="ARBA" id="ARBA00004496"/>
    </source>
</evidence>
<evidence type="ECO:0000256" key="8">
    <source>
        <dbReference type="ARBA" id="ARBA00022840"/>
    </source>
</evidence>
<comment type="caution">
    <text evidence="11">The sequence shown here is derived from an EMBL/GenBank/DDBJ whole genome shotgun (WGS) entry which is preliminary data.</text>
</comment>
<dbReference type="SUPFAM" id="SSF52540">
    <property type="entry name" value="P-loop containing nucleoside triphosphate hydrolases"/>
    <property type="match status" value="1"/>
</dbReference>
<dbReference type="Gene3D" id="3.40.50.300">
    <property type="entry name" value="P-loop containing nucleotide triphosphate hydrolases"/>
    <property type="match status" value="1"/>
</dbReference>
<accession>A0A2A4YVB0</accession>
<proteinExistence type="inferred from homology"/>
<sequence length="158" mass="18057">MNFTQFRKHIASEAEMAEFAAQLAAIAKAGDVLLLDGDLGAGKSFFSRSFINYLATQQLGKTIEVPSPTFTLVQTYDQLKPHIWHFDLYRLSSPDEAYELGLDDVVKTAICLIEWPSRLEGDLPENCLNIFFKHDDLQSRNIELLLNTHWAERLKHLF</sequence>
<evidence type="ECO:0000256" key="4">
    <source>
        <dbReference type="ARBA" id="ARBA00022490"/>
    </source>
</evidence>
<keyword evidence="9" id="KW-0460">Magnesium</keyword>
<protein>
    <recommendedName>
        <fullName evidence="3">tRNA threonylcarbamoyladenosine biosynthesis protein TsaE</fullName>
    </recommendedName>
    <alternativeName>
        <fullName evidence="10">t(6)A37 threonylcarbamoyladenosine biosynthesis protein TsaE</fullName>
    </alternativeName>
</protein>
<evidence type="ECO:0000256" key="5">
    <source>
        <dbReference type="ARBA" id="ARBA00022694"/>
    </source>
</evidence>
<keyword evidence="5" id="KW-0819">tRNA processing</keyword>
<reference evidence="11" key="2">
    <citation type="journal article" date="2018" name="ISME J.">
        <title>A dynamic microbial community with high functional redundancy inhabits the cold, oxic subseafloor aquifer.</title>
        <authorList>
            <person name="Tully B.J."/>
            <person name="Wheat C.G."/>
            <person name="Glazer B.T."/>
            <person name="Huber J.A."/>
        </authorList>
    </citation>
    <scope>NUCLEOTIDE SEQUENCE</scope>
    <source>
        <strain evidence="11">NORP83</strain>
    </source>
</reference>
<keyword evidence="11" id="KW-0808">Transferase</keyword>
<evidence type="ECO:0000256" key="6">
    <source>
        <dbReference type="ARBA" id="ARBA00022723"/>
    </source>
</evidence>